<dbReference type="Gene3D" id="3.40.1350.10">
    <property type="match status" value="1"/>
</dbReference>
<comment type="caution">
    <text evidence="13">The sequence shown here is derived from an EMBL/GenBank/DDBJ whole genome shotgun (WGS) entry which is preliminary data.</text>
</comment>
<dbReference type="InterPro" id="IPR036167">
    <property type="entry name" value="tRNA_intron_Endo_cat-like_sf"/>
</dbReference>
<dbReference type="GO" id="GO:0000213">
    <property type="term" value="F:tRNA-intron lyase activity"/>
    <property type="evidence" value="ECO:0007669"/>
    <property type="project" value="UniProtKB-EC"/>
</dbReference>
<dbReference type="SUPFAM" id="SSF53032">
    <property type="entry name" value="tRNA-intron endonuclease catalytic domain-like"/>
    <property type="match status" value="1"/>
</dbReference>
<dbReference type="EMBL" id="NCSJ02000107">
    <property type="protein sequence ID" value="RFU30163.1"/>
    <property type="molecule type" value="Genomic_DNA"/>
</dbReference>
<protein>
    <recommendedName>
        <fullName evidence="2">tRNA-intron lyase</fullName>
        <ecNumber evidence="2">4.6.1.16</ecNumber>
    </recommendedName>
    <alternativeName>
        <fullName evidence="7 8">tRNA-intron endonuclease SEN34</fullName>
    </alternativeName>
</protein>
<reference evidence="13 14" key="1">
    <citation type="submission" date="2018-05" db="EMBL/GenBank/DDBJ databases">
        <title>Draft genome sequence of Scytalidium lignicola DSM 105466, a ubiquitous saprotrophic fungus.</title>
        <authorList>
            <person name="Buettner E."/>
            <person name="Gebauer A.M."/>
            <person name="Hofrichter M."/>
            <person name="Liers C."/>
            <person name="Kellner H."/>
        </authorList>
    </citation>
    <scope>NUCLEOTIDE SEQUENCE [LARGE SCALE GENOMIC DNA]</scope>
    <source>
        <strain evidence="13 14">DSM 105466</strain>
    </source>
</reference>
<keyword evidence="14" id="KW-1185">Reference proteome</keyword>
<feature type="domain" description="tRNA intron endonuclease catalytic" evidence="11">
    <location>
        <begin position="215"/>
        <end position="288"/>
    </location>
</feature>
<evidence type="ECO:0000256" key="1">
    <source>
        <dbReference type="ARBA" id="ARBA00008078"/>
    </source>
</evidence>
<feature type="non-terminal residue" evidence="13">
    <location>
        <position position="1"/>
    </location>
</feature>
<feature type="compositionally biased region" description="Basic and acidic residues" evidence="10">
    <location>
        <begin position="111"/>
        <end position="121"/>
    </location>
</feature>
<comment type="function">
    <text evidence="6">Constitutes one of the two catalytic subunit of the tRNA-splicing endonuclease complex, a complex responsible for identification and cleavage of the splice sites in pre-tRNA. It cleaves pre-tRNA at the 5'- and 3'-splice sites to release the intron. The products are an intron and two tRNA half-molecules bearing 2',3'-cyclic phosphate and 5'-OH termini. There are no conserved sequences at the splice sites, but the intron is invariably located at the same site in the gene, placing the splice sites an invariant distance from the constant structural features of the tRNA body. It probably carries the active site for 3'-splice site cleavage.</text>
</comment>
<dbReference type="Pfam" id="PF01974">
    <property type="entry name" value="tRNA_int_endo"/>
    <property type="match status" value="1"/>
</dbReference>
<dbReference type="GO" id="GO:0000379">
    <property type="term" value="P:tRNA-type intron splice site recognition and cleavage"/>
    <property type="evidence" value="ECO:0007669"/>
    <property type="project" value="InterPro"/>
</dbReference>
<evidence type="ECO:0000313" key="13">
    <source>
        <dbReference type="EMBL" id="RFU30163.1"/>
    </source>
</evidence>
<dbReference type="Proteomes" id="UP000258309">
    <property type="component" value="Unassembled WGS sequence"/>
</dbReference>
<dbReference type="AlphaFoldDB" id="A0A3E2HAL5"/>
<evidence type="ECO:0000256" key="10">
    <source>
        <dbReference type="SAM" id="MobiDB-lite"/>
    </source>
</evidence>
<comment type="similarity">
    <text evidence="1">Belongs to the tRNA-intron endonuclease family.</text>
</comment>
<feature type="compositionally biased region" description="Basic and acidic residues" evidence="10">
    <location>
        <begin position="135"/>
        <end position="146"/>
    </location>
</feature>
<evidence type="ECO:0000256" key="6">
    <source>
        <dbReference type="ARBA" id="ARBA00059865"/>
    </source>
</evidence>
<evidence type="ECO:0000256" key="8">
    <source>
        <dbReference type="ARBA" id="ARBA00076724"/>
    </source>
</evidence>
<gene>
    <name evidence="13" type="ORF">B7463_g6160</name>
</gene>
<dbReference type="EC" id="4.6.1.16" evidence="2"/>
<organism evidence="13 14">
    <name type="scientific">Scytalidium lignicola</name>
    <name type="common">Hyphomycete</name>
    <dbReference type="NCBI Taxonomy" id="5539"/>
    <lineage>
        <taxon>Eukaryota</taxon>
        <taxon>Fungi</taxon>
        <taxon>Dikarya</taxon>
        <taxon>Ascomycota</taxon>
        <taxon>Pezizomycotina</taxon>
        <taxon>Leotiomycetes</taxon>
        <taxon>Leotiomycetes incertae sedis</taxon>
        <taxon>Scytalidium</taxon>
    </lineage>
</organism>
<feature type="active site" evidence="9">
    <location>
        <position position="242"/>
    </location>
</feature>
<feature type="active site" evidence="9">
    <location>
        <position position="250"/>
    </location>
</feature>
<dbReference type="CDD" id="cd22363">
    <property type="entry name" value="tRNA-intron_lyase_C"/>
    <property type="match status" value="1"/>
</dbReference>
<evidence type="ECO:0000256" key="9">
    <source>
        <dbReference type="PIRSR" id="PIRSR017250-50"/>
    </source>
</evidence>
<dbReference type="InterPro" id="IPR016690">
    <property type="entry name" value="TSEN34"/>
</dbReference>
<proteinExistence type="inferred from homology"/>
<accession>A0A3E2HAL5</accession>
<feature type="active site" evidence="9">
    <location>
        <position position="281"/>
    </location>
</feature>
<dbReference type="PANTHER" id="PTHR13070">
    <property type="entry name" value="TRNA-SPLICING ENDONUCLEASE SUBUNIT SEN34-RELATED"/>
    <property type="match status" value="1"/>
</dbReference>
<dbReference type="PANTHER" id="PTHR13070:SF0">
    <property type="entry name" value="TRNA-SPLICING ENDONUCLEASE SUBUNIT SEN34"/>
    <property type="match status" value="1"/>
</dbReference>
<evidence type="ECO:0000256" key="5">
    <source>
        <dbReference type="ARBA" id="ARBA00034031"/>
    </source>
</evidence>
<feature type="non-terminal residue" evidence="13">
    <location>
        <position position="309"/>
    </location>
</feature>
<dbReference type="OMA" id="RTFSLEW"/>
<evidence type="ECO:0000256" key="2">
    <source>
        <dbReference type="ARBA" id="ARBA00012573"/>
    </source>
</evidence>
<feature type="region of interest" description="Disordered" evidence="10">
    <location>
        <begin position="111"/>
        <end position="159"/>
    </location>
</feature>
<comment type="catalytic activity">
    <reaction evidence="5">
        <text>pretRNA = a 3'-half-tRNA molecule with a 5'-OH end + a 5'-half-tRNA molecule with a 2',3'-cyclic phosphate end + an intron with a 2',3'-cyclic phosphate and a 5'-hydroxyl terminus.</text>
        <dbReference type="EC" id="4.6.1.16"/>
    </reaction>
</comment>
<keyword evidence="3" id="KW-0819">tRNA processing</keyword>
<dbReference type="OrthoDB" id="48041at2759"/>
<dbReference type="InterPro" id="IPR011856">
    <property type="entry name" value="tRNA_endonuc-like_dom_sf"/>
</dbReference>
<dbReference type="STRING" id="5539.A0A3E2HAL5"/>
<name>A0A3E2HAL5_SCYLI</name>
<evidence type="ECO:0000313" key="14">
    <source>
        <dbReference type="Proteomes" id="UP000258309"/>
    </source>
</evidence>
<dbReference type="GO" id="GO:0003676">
    <property type="term" value="F:nucleic acid binding"/>
    <property type="evidence" value="ECO:0007669"/>
    <property type="project" value="InterPro"/>
</dbReference>
<dbReference type="InterPro" id="IPR059049">
    <property type="entry name" value="TSEN34_N"/>
</dbReference>
<dbReference type="GO" id="GO:0000214">
    <property type="term" value="C:tRNA-intron endonuclease complex"/>
    <property type="evidence" value="ECO:0007669"/>
    <property type="project" value="InterPro"/>
</dbReference>
<dbReference type="FunFam" id="3.40.1350.10:FF:000008">
    <property type="entry name" value="tRNA-splicing endonuclease subunit Sen34"/>
    <property type="match status" value="1"/>
</dbReference>
<sequence>MTEVFDSISEPIPISLIGGRYLLFDINVVTYLRRKHHICGVLIGSIPQIPQQNVFLGLPVELLSEEAKLLVDKEVAYIVDDSAWHRQKFSTFEGADRRKYLDSLRSEGIKAKRAADEESRQRQAHGLARAAAQNAKKDSTTAKGIKDAGNTSKDSRTPEGDALESFLFDATPSSPVLSPASPSATPLAVTLTTTYPPQQLPENPTPPPDPPVPLSYPLFAHLHSRNYFLTPGLRFGCDYTVYPGDPLRFHSHFLAVGYGWNQEIPMLDLVGGGRLGTGVKKGFLIGGEDPDAGSKEQSVRTFSIEWGGM</sequence>
<feature type="domain" description="TSEN34 N-terminal" evidence="12">
    <location>
        <begin position="12"/>
        <end position="81"/>
    </location>
</feature>
<evidence type="ECO:0000259" key="11">
    <source>
        <dbReference type="Pfam" id="PF01974"/>
    </source>
</evidence>
<evidence type="ECO:0000256" key="7">
    <source>
        <dbReference type="ARBA" id="ARBA00075884"/>
    </source>
</evidence>
<dbReference type="Pfam" id="PF26577">
    <property type="entry name" value="TSEN34_N"/>
    <property type="match status" value="1"/>
</dbReference>
<keyword evidence="4" id="KW-0456">Lyase</keyword>
<evidence type="ECO:0000256" key="3">
    <source>
        <dbReference type="ARBA" id="ARBA00022694"/>
    </source>
</evidence>
<dbReference type="InterPro" id="IPR006677">
    <property type="entry name" value="tRNA_intron_Endonuc_cat-like"/>
</dbReference>
<dbReference type="PIRSF" id="PIRSF017250">
    <property type="entry name" value="tRNA_splic_SEN34"/>
    <property type="match status" value="1"/>
</dbReference>
<evidence type="ECO:0000259" key="12">
    <source>
        <dbReference type="Pfam" id="PF26577"/>
    </source>
</evidence>
<evidence type="ECO:0000256" key="4">
    <source>
        <dbReference type="ARBA" id="ARBA00023239"/>
    </source>
</evidence>